<dbReference type="InterPro" id="IPR045851">
    <property type="entry name" value="AMP-bd_C_sf"/>
</dbReference>
<feature type="domain" description="AMP-dependent synthetase/ligase" evidence="2">
    <location>
        <begin position="108"/>
        <end position="311"/>
    </location>
</feature>
<dbReference type="Gene3D" id="3.30.300.30">
    <property type="match status" value="1"/>
</dbReference>
<protein>
    <submittedName>
        <fullName evidence="3">AMP-binding protein</fullName>
    </submittedName>
</protein>
<dbReference type="SUPFAM" id="SSF56801">
    <property type="entry name" value="Acetyl-CoA synthetase-like"/>
    <property type="match status" value="1"/>
</dbReference>
<dbReference type="PANTHER" id="PTHR43767">
    <property type="entry name" value="LONG-CHAIN-FATTY-ACID--COA LIGASE"/>
    <property type="match status" value="1"/>
</dbReference>
<accession>A0ABW5RJ38</accession>
<dbReference type="RefSeq" id="WP_066058442.1">
    <property type="nucleotide sequence ID" value="NZ_JBHUNF010000004.1"/>
</dbReference>
<organism evidence="3 4">
    <name type="scientific">Gulosibacter bifidus</name>
    <dbReference type="NCBI Taxonomy" id="272239"/>
    <lineage>
        <taxon>Bacteria</taxon>
        <taxon>Bacillati</taxon>
        <taxon>Actinomycetota</taxon>
        <taxon>Actinomycetes</taxon>
        <taxon>Micrococcales</taxon>
        <taxon>Microbacteriaceae</taxon>
        <taxon>Gulosibacter</taxon>
    </lineage>
</organism>
<comment type="caution">
    <text evidence="3">The sequence shown here is derived from an EMBL/GenBank/DDBJ whole genome shotgun (WGS) entry which is preliminary data.</text>
</comment>
<feature type="region of interest" description="Disordered" evidence="1">
    <location>
        <begin position="472"/>
        <end position="506"/>
    </location>
</feature>
<dbReference type="InterPro" id="IPR050237">
    <property type="entry name" value="ATP-dep_AMP-bd_enzyme"/>
</dbReference>
<sequence>MRGEGISGIGRPWRPAKQSQRTGSADADARSGGDGSESTPHGIGRVTGQPRADRASQQVGLVQDSRRPLRRVPASEMAGMLPEICAATRSATGPAYLPVPDANETVAASVQDASVDAGETQLVPEQVAVVIETSGSMSAPKRVMLSARALLAGAAATYGYFDALRAGTDPVAADPAALATVNDQGSRQWLLALPEHYIAGLQVTVRAFAANTAPVRYDEAHFAVESFCTLAETMTGDRRYVSLVPVQLGRLLDDLHTERVDTVMRRFEAILVGGQAIPAPMRRAAQLRGWPVIATYGSSETAGGIAYDGYPLPWVHLREVDGELQIASPTLAEGYLGDPERTAARFITDADGTRWYRTGDAGRINEDGTISVTGRLDNVIISGGVKVDLDELERAAAAAIVGGEVAVVAIADAQWGQRVAVTYAAGPDLAPDPAPPTASAEVPADARDRIRTALEPFGVAARPAHWLNLPQLPRLASGKPDRKRCAQLAQEAYDRTASRADETSPA</sequence>
<dbReference type="Gene3D" id="3.40.50.12780">
    <property type="entry name" value="N-terminal domain of ligase-like"/>
    <property type="match status" value="1"/>
</dbReference>
<dbReference type="Pfam" id="PF00501">
    <property type="entry name" value="AMP-binding"/>
    <property type="match status" value="1"/>
</dbReference>
<evidence type="ECO:0000259" key="2">
    <source>
        <dbReference type="Pfam" id="PF00501"/>
    </source>
</evidence>
<dbReference type="Proteomes" id="UP001597453">
    <property type="component" value="Unassembled WGS sequence"/>
</dbReference>
<feature type="compositionally biased region" description="Basic and acidic residues" evidence="1">
    <location>
        <begin position="492"/>
        <end position="506"/>
    </location>
</feature>
<dbReference type="PANTHER" id="PTHR43767:SF1">
    <property type="entry name" value="NONRIBOSOMAL PEPTIDE SYNTHASE PES1 (EUROFUNG)-RELATED"/>
    <property type="match status" value="1"/>
</dbReference>
<keyword evidence="4" id="KW-1185">Reference proteome</keyword>
<feature type="region of interest" description="Disordered" evidence="1">
    <location>
        <begin position="1"/>
        <end position="71"/>
    </location>
</feature>
<dbReference type="InterPro" id="IPR042099">
    <property type="entry name" value="ANL_N_sf"/>
</dbReference>
<dbReference type="InterPro" id="IPR000873">
    <property type="entry name" value="AMP-dep_synth/lig_dom"/>
</dbReference>
<evidence type="ECO:0000256" key="1">
    <source>
        <dbReference type="SAM" id="MobiDB-lite"/>
    </source>
</evidence>
<reference evidence="4" key="1">
    <citation type="journal article" date="2019" name="Int. J. Syst. Evol. Microbiol.">
        <title>The Global Catalogue of Microorganisms (GCM) 10K type strain sequencing project: providing services to taxonomists for standard genome sequencing and annotation.</title>
        <authorList>
            <consortium name="The Broad Institute Genomics Platform"/>
            <consortium name="The Broad Institute Genome Sequencing Center for Infectious Disease"/>
            <person name="Wu L."/>
            <person name="Ma J."/>
        </authorList>
    </citation>
    <scope>NUCLEOTIDE SEQUENCE [LARGE SCALE GENOMIC DNA]</scope>
    <source>
        <strain evidence="4">TISTR 1511</strain>
    </source>
</reference>
<dbReference type="EMBL" id="JBHUNF010000004">
    <property type="protein sequence ID" value="MFD2674933.1"/>
    <property type="molecule type" value="Genomic_DNA"/>
</dbReference>
<name>A0ABW5RJ38_9MICO</name>
<gene>
    <name evidence="3" type="ORF">ACFSUQ_06450</name>
</gene>
<proteinExistence type="predicted"/>
<evidence type="ECO:0000313" key="3">
    <source>
        <dbReference type="EMBL" id="MFD2674933.1"/>
    </source>
</evidence>
<evidence type="ECO:0000313" key="4">
    <source>
        <dbReference type="Proteomes" id="UP001597453"/>
    </source>
</evidence>